<evidence type="ECO:0000313" key="2">
    <source>
        <dbReference type="Proteomes" id="UP000775872"/>
    </source>
</evidence>
<dbReference type="Proteomes" id="UP000775872">
    <property type="component" value="Unassembled WGS sequence"/>
</dbReference>
<organism evidence="1 2">
    <name type="scientific">Clonostachys solani</name>
    <dbReference type="NCBI Taxonomy" id="160281"/>
    <lineage>
        <taxon>Eukaryota</taxon>
        <taxon>Fungi</taxon>
        <taxon>Dikarya</taxon>
        <taxon>Ascomycota</taxon>
        <taxon>Pezizomycotina</taxon>
        <taxon>Sordariomycetes</taxon>
        <taxon>Hypocreomycetidae</taxon>
        <taxon>Hypocreales</taxon>
        <taxon>Bionectriaceae</taxon>
        <taxon>Clonostachys</taxon>
    </lineage>
</organism>
<dbReference type="AlphaFoldDB" id="A0A9N9Z2D8"/>
<sequence>MYDEYARFQGRLEKYGELIPFVYICEIDIRKLWFVPELWPRIGSWPSYEMCVSRVLGRLGLSGCRSERSLLPPGATLLPKCVLNAVEGILGTSIAHFEKIEE</sequence>
<dbReference type="EMBL" id="CABFOC020000031">
    <property type="protein sequence ID" value="CAH0047750.1"/>
    <property type="molecule type" value="Genomic_DNA"/>
</dbReference>
<name>A0A9N9Z2D8_9HYPO</name>
<keyword evidence="2" id="KW-1185">Reference proteome</keyword>
<accession>A0A9N9Z2D8</accession>
<comment type="caution">
    <text evidence="1">The sequence shown here is derived from an EMBL/GenBank/DDBJ whole genome shotgun (WGS) entry which is preliminary data.</text>
</comment>
<gene>
    <name evidence="1" type="ORF">CSOL1703_00013770</name>
</gene>
<reference evidence="1 2" key="2">
    <citation type="submission" date="2021-10" db="EMBL/GenBank/DDBJ databases">
        <authorList>
            <person name="Piombo E."/>
        </authorList>
    </citation>
    <scope>NUCLEOTIDE SEQUENCE [LARGE SCALE GENOMIC DNA]</scope>
</reference>
<evidence type="ECO:0000313" key="1">
    <source>
        <dbReference type="EMBL" id="CAH0047750.1"/>
    </source>
</evidence>
<proteinExistence type="predicted"/>
<protein>
    <submittedName>
        <fullName evidence="1">Uncharacterized protein</fullName>
    </submittedName>
</protein>
<reference evidence="2" key="1">
    <citation type="submission" date="2019-06" db="EMBL/GenBank/DDBJ databases">
        <authorList>
            <person name="Broberg M."/>
        </authorList>
    </citation>
    <scope>NUCLEOTIDE SEQUENCE [LARGE SCALE GENOMIC DNA]</scope>
</reference>